<evidence type="ECO:0000256" key="5">
    <source>
        <dbReference type="ARBA" id="ARBA00011514"/>
    </source>
</evidence>
<evidence type="ECO:0000256" key="14">
    <source>
        <dbReference type="PIRNR" id="PIRNR000543"/>
    </source>
</evidence>
<evidence type="ECO:0000256" key="13">
    <source>
        <dbReference type="ARBA" id="ARBA00023128"/>
    </source>
</evidence>
<accession>S4RJ80</accession>
<dbReference type="PANTHER" id="PTHR10513">
    <property type="entry name" value="DEOXYNUCLEOSIDE KINASE"/>
    <property type="match status" value="1"/>
</dbReference>
<evidence type="ECO:0000256" key="4">
    <source>
        <dbReference type="ARBA" id="ARBA00008606"/>
    </source>
</evidence>
<evidence type="ECO:0000256" key="3">
    <source>
        <dbReference type="ARBA" id="ARBA00004305"/>
    </source>
</evidence>
<evidence type="ECO:0000256" key="2">
    <source>
        <dbReference type="ARBA" id="ARBA00003195"/>
    </source>
</evidence>
<dbReference type="HOGENOM" id="CLU_050591_0_0_1"/>
<keyword evidence="8 14" id="KW-0285">Flavoprotein</keyword>
<evidence type="ECO:0000256" key="6">
    <source>
        <dbReference type="ARBA" id="ARBA00017279"/>
    </source>
</evidence>
<keyword evidence="11" id="KW-0809">Transit peptide</keyword>
<evidence type="ECO:0000256" key="10">
    <source>
        <dbReference type="ARBA" id="ARBA00022827"/>
    </source>
</evidence>
<evidence type="ECO:0000256" key="12">
    <source>
        <dbReference type="ARBA" id="ARBA00022982"/>
    </source>
</evidence>
<comment type="similarity">
    <text evidence="4 14">Belongs to the complex I NDUFA10 subunit family.</text>
</comment>
<evidence type="ECO:0000256" key="11">
    <source>
        <dbReference type="ARBA" id="ARBA00022946"/>
    </source>
</evidence>
<keyword evidence="13 14" id="KW-0496">Mitochondrion</keyword>
<evidence type="ECO:0000256" key="8">
    <source>
        <dbReference type="ARBA" id="ARBA00022630"/>
    </source>
</evidence>
<dbReference type="OMA" id="PEQCYEN"/>
<comment type="function">
    <text evidence="2 14">Accessory subunit of the mitochondrial membrane respiratory chain NADH dehydrogenase (Complex I), that is believed not to be involved in catalysis. Complex I functions in the transfer of electrons from NADH to the respiratory chain. The immediate electron acceptor for the enzyme is believed to be ubiquinone.</text>
</comment>
<dbReference type="SUPFAM" id="SSF52540">
    <property type="entry name" value="P-loop containing nucleoside triphosphate hydrolases"/>
    <property type="match status" value="1"/>
</dbReference>
<evidence type="ECO:0000256" key="9">
    <source>
        <dbReference type="ARBA" id="ARBA00022660"/>
    </source>
</evidence>
<keyword evidence="7 14" id="KW-0813">Transport</keyword>
<dbReference type="InterPro" id="IPR027417">
    <property type="entry name" value="P-loop_NTPase"/>
</dbReference>
<proteinExistence type="inferred from homology"/>
<comment type="subunit">
    <text evidence="5">Complex I is composed of 45 different subunits. This a component of the hydrophobic protein fraction.</text>
</comment>
<dbReference type="Ensembl" id="ENSPMAT00000005281.1">
    <property type="protein sequence ID" value="ENSPMAP00000005262.1"/>
    <property type="gene ID" value="ENSPMAG00000004756.1"/>
</dbReference>
<evidence type="ECO:0000313" key="16">
    <source>
        <dbReference type="Ensembl" id="ENSPMAP00000005262.1"/>
    </source>
</evidence>
<dbReference type="GeneTree" id="ENSGT00390000016151"/>
<protein>
    <recommendedName>
        <fullName evidence="6 14">NADH dehydrogenase [ubiquinone] 1 alpha subcomplex subunit 10, mitochondrial</fullName>
    </recommendedName>
</protein>
<dbReference type="PIRSF" id="PIRSF000543">
    <property type="entry name" value="NADH_UQ_42KD"/>
    <property type="match status" value="1"/>
</dbReference>
<keyword evidence="10 14" id="KW-0274">FAD</keyword>
<dbReference type="InterPro" id="IPR031314">
    <property type="entry name" value="DNK_dom"/>
</dbReference>
<dbReference type="PANTHER" id="PTHR10513:SF15">
    <property type="entry name" value="NADH DEHYDROGENASE [UBIQUINONE] 1 ALPHA SUBCOMPLEX SUBUNIT 10, MITOCHONDRIAL"/>
    <property type="match status" value="1"/>
</dbReference>
<feature type="domain" description="Deoxynucleoside kinase" evidence="15">
    <location>
        <begin position="56"/>
        <end position="258"/>
    </location>
</feature>
<organism evidence="16">
    <name type="scientific">Petromyzon marinus</name>
    <name type="common">Sea lamprey</name>
    <dbReference type="NCBI Taxonomy" id="7757"/>
    <lineage>
        <taxon>Eukaryota</taxon>
        <taxon>Metazoa</taxon>
        <taxon>Chordata</taxon>
        <taxon>Craniata</taxon>
        <taxon>Vertebrata</taxon>
        <taxon>Cyclostomata</taxon>
        <taxon>Hyperoartia</taxon>
        <taxon>Petromyzontiformes</taxon>
        <taxon>Petromyzontidae</taxon>
        <taxon>Petromyzon</taxon>
    </lineage>
</organism>
<dbReference type="InterPro" id="IPR015828">
    <property type="entry name" value="NDUFA10"/>
</dbReference>
<name>S4RJ80_PETMA</name>
<dbReference type="GO" id="GO:0006120">
    <property type="term" value="P:mitochondrial electron transport, NADH to ubiquinone"/>
    <property type="evidence" value="ECO:0007669"/>
    <property type="project" value="InterPro"/>
</dbReference>
<evidence type="ECO:0000256" key="7">
    <source>
        <dbReference type="ARBA" id="ARBA00022448"/>
    </source>
</evidence>
<dbReference type="InterPro" id="IPR050566">
    <property type="entry name" value="Deoxyribonucleoside_kinase"/>
</dbReference>
<dbReference type="AlphaFoldDB" id="S4RJ80"/>
<keyword evidence="12 14" id="KW-0249">Electron transport</keyword>
<dbReference type="Pfam" id="PF01712">
    <property type="entry name" value="dNK"/>
    <property type="match status" value="1"/>
</dbReference>
<evidence type="ECO:0000256" key="1">
    <source>
        <dbReference type="ARBA" id="ARBA00001974"/>
    </source>
</evidence>
<dbReference type="Gene3D" id="3.40.50.300">
    <property type="entry name" value="P-loop containing nucleotide triphosphate hydrolases"/>
    <property type="match status" value="1"/>
</dbReference>
<reference evidence="16" key="2">
    <citation type="submission" date="2025-09" db="UniProtKB">
        <authorList>
            <consortium name="Ensembl"/>
        </authorList>
    </citation>
    <scope>IDENTIFICATION</scope>
</reference>
<comment type="subcellular location">
    <subcellularLocation>
        <location evidence="3 14">Mitochondrion matrix</location>
    </subcellularLocation>
</comment>
<reference evidence="16" key="1">
    <citation type="submission" date="2025-08" db="UniProtKB">
        <authorList>
            <consortium name="Ensembl"/>
        </authorList>
    </citation>
    <scope>IDENTIFICATION</scope>
</reference>
<sequence length="316" mass="35858">LLANSNFSCSRLSMHYGIASLSELFLYQIHSLNCCMMHTERLDGITKKLSVSSKIIVLDGNLAAGKTTLGRMLAEKMGLLYFEEASVPYWEKKSKERALPPPPFKGSCSLENFYADPKSPDGNSVRLQLLMFHTRLLQYSDALEHLLNTGQGVILDRSLYSDFVFVDTMHKSGFLEKHAVDYYYEARANSILAILPPHIVLYLDVPVPEIQHRLIQRGRPFEQNISDSYLQDIEDVYKSKFLPEMSLTSEVLQFDWSTFGDVDKVADCVNSVHLTKGPWLLQTDSSLHQLKMLVENKHRVANLMIISRVIPEVTVG</sequence>
<dbReference type="GO" id="GO:0005759">
    <property type="term" value="C:mitochondrial matrix"/>
    <property type="evidence" value="ECO:0007669"/>
    <property type="project" value="UniProtKB-SubCell"/>
</dbReference>
<evidence type="ECO:0000259" key="15">
    <source>
        <dbReference type="Pfam" id="PF01712"/>
    </source>
</evidence>
<keyword evidence="9 14" id="KW-0679">Respiratory chain</keyword>
<dbReference type="STRING" id="7757.ENSPMAP00000005262"/>
<comment type="cofactor">
    <cofactor evidence="1 14">
        <name>FAD</name>
        <dbReference type="ChEBI" id="CHEBI:57692"/>
    </cofactor>
</comment>